<organism evidence="1 2">
    <name type="scientific">Sutterella wadsworthensis 2_1_59BFAA</name>
    <dbReference type="NCBI Taxonomy" id="742823"/>
    <lineage>
        <taxon>Bacteria</taxon>
        <taxon>Pseudomonadati</taxon>
        <taxon>Pseudomonadota</taxon>
        <taxon>Betaproteobacteria</taxon>
        <taxon>Burkholderiales</taxon>
        <taxon>Sutterellaceae</taxon>
        <taxon>Sutterella</taxon>
    </lineage>
</organism>
<reference evidence="1 2" key="1">
    <citation type="submission" date="2012-05" db="EMBL/GenBank/DDBJ databases">
        <title>The Genome Sequence of Sutterella wadsworthensis 2_1_59BFAA.</title>
        <authorList>
            <consortium name="The Broad Institute Genome Sequencing Platform"/>
            <person name="Earl A."/>
            <person name="Ward D."/>
            <person name="Feldgarden M."/>
            <person name="Gevers D."/>
            <person name="Daigneault M."/>
            <person name="Strauss J."/>
            <person name="Allen-Vercoe E."/>
            <person name="Walker B."/>
            <person name="Young S.K."/>
            <person name="Zeng Q."/>
            <person name="Gargeya S."/>
            <person name="Fitzgerald M."/>
            <person name="Haas B."/>
            <person name="Abouelleil A."/>
            <person name="Alvarado L."/>
            <person name="Arachchi H.M."/>
            <person name="Berlin A.M."/>
            <person name="Chapman S.B."/>
            <person name="Goldberg J."/>
            <person name="Griggs A."/>
            <person name="Gujja S."/>
            <person name="Hansen M."/>
            <person name="Howarth C."/>
            <person name="Imamovic A."/>
            <person name="Larimer J."/>
            <person name="McCowen C."/>
            <person name="Montmayeur A."/>
            <person name="Murphy C."/>
            <person name="Neiman D."/>
            <person name="Pearson M."/>
            <person name="Priest M."/>
            <person name="Roberts A."/>
            <person name="Saif S."/>
            <person name="Shea T."/>
            <person name="Sisk P."/>
            <person name="Sykes S."/>
            <person name="Wortman J."/>
            <person name="Nusbaum C."/>
            <person name="Birren B."/>
        </authorList>
    </citation>
    <scope>NUCLEOTIDE SEQUENCE [LARGE SCALE GENOMIC DNA]</scope>
    <source>
        <strain evidence="1 2">2_1_59BFAA</strain>
    </source>
</reference>
<protein>
    <submittedName>
        <fullName evidence="1">Uncharacterized protein</fullName>
    </submittedName>
</protein>
<keyword evidence="2" id="KW-1185">Reference proteome</keyword>
<gene>
    <name evidence="1" type="ORF">HMPREF9465_00294</name>
</gene>
<dbReference type="Proteomes" id="UP000005835">
    <property type="component" value="Unassembled WGS sequence"/>
</dbReference>
<comment type="caution">
    <text evidence="1">The sequence shown here is derived from an EMBL/GenBank/DDBJ whole genome shotgun (WGS) entry which is preliminary data.</text>
</comment>
<dbReference type="RefSeq" id="WP_005433406.1">
    <property type="nucleotide sequence ID" value="NZ_JH815513.1"/>
</dbReference>
<sequence>MFVILPDEVMNEWAEWLAKKSFDLTATGIFSVELPAKQLGLIQACTPRSTINRLYSLRNGFWLSESPWAYVGTMHDDWPRMILTAMRQLVMENDPAAAFKTARAAQKASLCTRTFPEMTANWFYGQILYANRDVPKRVLR</sequence>
<accession>K1JZW6</accession>
<evidence type="ECO:0000313" key="1">
    <source>
        <dbReference type="EMBL" id="EKB32118.1"/>
    </source>
</evidence>
<name>K1JZW6_9BURK</name>
<evidence type="ECO:0000313" key="2">
    <source>
        <dbReference type="Proteomes" id="UP000005835"/>
    </source>
</evidence>
<dbReference type="HOGENOM" id="CLU_1834160_0_0_4"/>
<proteinExistence type="predicted"/>
<dbReference type="AlphaFoldDB" id="K1JZW6"/>
<dbReference type="EMBL" id="ADMG01000008">
    <property type="protein sequence ID" value="EKB32118.1"/>
    <property type="molecule type" value="Genomic_DNA"/>
</dbReference>
<dbReference type="PATRIC" id="fig|742823.3.peg.286"/>